<keyword evidence="2 4" id="KW-0238">DNA-binding</keyword>
<dbReference type="AlphaFoldDB" id="A0A1I2BVU3"/>
<dbReference type="Gene3D" id="1.10.357.10">
    <property type="entry name" value="Tetracycline Repressor, domain 2"/>
    <property type="match status" value="1"/>
</dbReference>
<evidence type="ECO:0000313" key="7">
    <source>
        <dbReference type="Proteomes" id="UP000199400"/>
    </source>
</evidence>
<accession>A0A1I2BVU3</accession>
<feature type="DNA-binding region" description="H-T-H motif" evidence="4">
    <location>
        <begin position="36"/>
        <end position="55"/>
    </location>
</feature>
<evidence type="ECO:0000256" key="3">
    <source>
        <dbReference type="ARBA" id="ARBA00023163"/>
    </source>
</evidence>
<evidence type="ECO:0000256" key="4">
    <source>
        <dbReference type="PROSITE-ProRule" id="PRU00335"/>
    </source>
</evidence>
<feature type="domain" description="HTH tetR-type" evidence="5">
    <location>
        <begin position="13"/>
        <end position="73"/>
    </location>
</feature>
<organism evidence="6 7">
    <name type="scientific">Nannocystis exedens</name>
    <dbReference type="NCBI Taxonomy" id="54"/>
    <lineage>
        <taxon>Bacteria</taxon>
        <taxon>Pseudomonadati</taxon>
        <taxon>Myxococcota</taxon>
        <taxon>Polyangia</taxon>
        <taxon>Nannocystales</taxon>
        <taxon>Nannocystaceae</taxon>
        <taxon>Nannocystis</taxon>
    </lineage>
</organism>
<gene>
    <name evidence="6" type="ORF">SAMN02745121_04815</name>
</gene>
<dbReference type="OrthoDB" id="9811084at2"/>
<protein>
    <submittedName>
        <fullName evidence="6">Transcriptional regulator, TetR family</fullName>
    </submittedName>
</protein>
<dbReference type="InterPro" id="IPR001647">
    <property type="entry name" value="HTH_TetR"/>
</dbReference>
<dbReference type="GO" id="GO:0003700">
    <property type="term" value="F:DNA-binding transcription factor activity"/>
    <property type="evidence" value="ECO:0007669"/>
    <property type="project" value="TreeGrafter"/>
</dbReference>
<dbReference type="PANTHER" id="PTHR30055">
    <property type="entry name" value="HTH-TYPE TRANSCRIPTIONAL REGULATOR RUTR"/>
    <property type="match status" value="1"/>
</dbReference>
<evidence type="ECO:0000259" key="5">
    <source>
        <dbReference type="PROSITE" id="PS50977"/>
    </source>
</evidence>
<proteinExistence type="predicted"/>
<evidence type="ECO:0000256" key="1">
    <source>
        <dbReference type="ARBA" id="ARBA00023015"/>
    </source>
</evidence>
<keyword evidence="3" id="KW-0804">Transcription</keyword>
<evidence type="ECO:0000256" key="2">
    <source>
        <dbReference type="ARBA" id="ARBA00023125"/>
    </source>
</evidence>
<dbReference type="SUPFAM" id="SSF46689">
    <property type="entry name" value="Homeodomain-like"/>
    <property type="match status" value="1"/>
</dbReference>
<dbReference type="InterPro" id="IPR050109">
    <property type="entry name" value="HTH-type_TetR-like_transc_reg"/>
</dbReference>
<dbReference type="PROSITE" id="PS50977">
    <property type="entry name" value="HTH_TETR_2"/>
    <property type="match status" value="1"/>
</dbReference>
<evidence type="ECO:0000313" key="6">
    <source>
        <dbReference type="EMBL" id="SFE60286.1"/>
    </source>
</evidence>
<dbReference type="GO" id="GO:0000976">
    <property type="term" value="F:transcription cis-regulatory region binding"/>
    <property type="evidence" value="ECO:0007669"/>
    <property type="project" value="TreeGrafter"/>
</dbReference>
<sequence>MVSEASATDARQVRTRAKLLRAMLTLLEQGPFDGITVRALATEAGIGYATFFRHYPSKEALLDDLAAGEIAGLLGEAMPLFSAENTGRACVALFEFISRRKALWRALLTGGAAPLLREQFVGQARRLAARFATPDTATCPIDLRFTFATSATIEIIGWWLRQPEELPKETIAGILDRLVITPTVAER</sequence>
<keyword evidence="7" id="KW-1185">Reference proteome</keyword>
<dbReference type="Proteomes" id="UP000199400">
    <property type="component" value="Unassembled WGS sequence"/>
</dbReference>
<reference evidence="7" key="1">
    <citation type="submission" date="2016-10" db="EMBL/GenBank/DDBJ databases">
        <authorList>
            <person name="Varghese N."/>
            <person name="Submissions S."/>
        </authorList>
    </citation>
    <scope>NUCLEOTIDE SEQUENCE [LARGE SCALE GENOMIC DNA]</scope>
    <source>
        <strain evidence="7">ATCC 25963</strain>
    </source>
</reference>
<dbReference type="EMBL" id="FOMX01000016">
    <property type="protein sequence ID" value="SFE60286.1"/>
    <property type="molecule type" value="Genomic_DNA"/>
</dbReference>
<dbReference type="STRING" id="54.SAMN02745121_04815"/>
<dbReference type="PANTHER" id="PTHR30055:SF234">
    <property type="entry name" value="HTH-TYPE TRANSCRIPTIONAL REGULATOR BETI"/>
    <property type="match status" value="1"/>
</dbReference>
<keyword evidence="1" id="KW-0805">Transcription regulation</keyword>
<dbReference type="InterPro" id="IPR009057">
    <property type="entry name" value="Homeodomain-like_sf"/>
</dbReference>
<dbReference type="Pfam" id="PF00440">
    <property type="entry name" value="TetR_N"/>
    <property type="match status" value="1"/>
</dbReference>
<name>A0A1I2BVU3_9BACT</name>